<dbReference type="eggNOG" id="KOG3208">
    <property type="taxonomic scope" value="Eukaryota"/>
</dbReference>
<evidence type="ECO:0000256" key="7">
    <source>
        <dbReference type="ARBA" id="ARBA00023034"/>
    </source>
</evidence>
<evidence type="ECO:0000256" key="3">
    <source>
        <dbReference type="ARBA" id="ARBA00022448"/>
    </source>
</evidence>
<dbReference type="Gramene" id="CMI250CT">
    <property type="protein sequence ID" value="CMI250CT"/>
    <property type="gene ID" value="CMI250C"/>
</dbReference>
<dbReference type="RefSeq" id="XP_005536402.1">
    <property type="nucleotide sequence ID" value="XM_005536345.1"/>
</dbReference>
<evidence type="ECO:0000256" key="9">
    <source>
        <dbReference type="SAM" id="Coils"/>
    </source>
</evidence>
<dbReference type="GO" id="GO:0006906">
    <property type="term" value="P:vesicle fusion"/>
    <property type="evidence" value="ECO:0007669"/>
    <property type="project" value="TreeGrafter"/>
</dbReference>
<dbReference type="Proteomes" id="UP000007014">
    <property type="component" value="Chromosome 9"/>
</dbReference>
<evidence type="ECO:0000313" key="13">
    <source>
        <dbReference type="Proteomes" id="UP000007014"/>
    </source>
</evidence>
<dbReference type="PANTHER" id="PTHR21094">
    <property type="entry name" value="GOS-28 SNARE- RELATED"/>
    <property type="match status" value="1"/>
</dbReference>
<keyword evidence="8 11" id="KW-0472">Membrane</keyword>
<dbReference type="InterPro" id="IPR023601">
    <property type="entry name" value="Golgi_SNAP_su1"/>
</dbReference>
<reference evidence="12 13" key="1">
    <citation type="journal article" date="2004" name="Nature">
        <title>Genome sequence of the ultrasmall unicellular red alga Cyanidioschyzon merolae 10D.</title>
        <authorList>
            <person name="Matsuzaki M."/>
            <person name="Misumi O."/>
            <person name="Shin-i T."/>
            <person name="Maruyama S."/>
            <person name="Takahara M."/>
            <person name="Miyagishima S."/>
            <person name="Mori T."/>
            <person name="Nishida K."/>
            <person name="Yagisawa F."/>
            <person name="Nishida K."/>
            <person name="Yoshida Y."/>
            <person name="Nishimura Y."/>
            <person name="Nakao S."/>
            <person name="Kobayashi T."/>
            <person name="Momoyama Y."/>
            <person name="Higashiyama T."/>
            <person name="Minoda A."/>
            <person name="Sano M."/>
            <person name="Nomoto H."/>
            <person name="Oishi K."/>
            <person name="Hayashi H."/>
            <person name="Ohta F."/>
            <person name="Nishizaka S."/>
            <person name="Haga S."/>
            <person name="Miura S."/>
            <person name="Morishita T."/>
            <person name="Kabeya Y."/>
            <person name="Terasawa K."/>
            <person name="Suzuki Y."/>
            <person name="Ishii Y."/>
            <person name="Asakawa S."/>
            <person name="Takano H."/>
            <person name="Ohta N."/>
            <person name="Kuroiwa H."/>
            <person name="Tanaka K."/>
            <person name="Shimizu N."/>
            <person name="Sugano S."/>
            <person name="Sato N."/>
            <person name="Nozaki H."/>
            <person name="Ogasawara N."/>
            <person name="Kohara Y."/>
            <person name="Kuroiwa T."/>
        </authorList>
    </citation>
    <scope>NUCLEOTIDE SEQUENCE [LARGE SCALE GENOMIC DNA]</scope>
    <source>
        <strain evidence="12 13">10D</strain>
    </source>
</reference>
<keyword evidence="5" id="KW-0653">Protein transport</keyword>
<dbReference type="Pfam" id="PF12352">
    <property type="entry name" value="V-SNARE_C"/>
    <property type="match status" value="1"/>
</dbReference>
<dbReference type="HOGENOM" id="CLU_1108442_0_0_1"/>
<dbReference type="GO" id="GO:0015031">
    <property type="term" value="P:protein transport"/>
    <property type="evidence" value="ECO:0007669"/>
    <property type="project" value="UniProtKB-KW"/>
</dbReference>
<dbReference type="GeneID" id="16993698"/>
<reference evidence="12 13" key="2">
    <citation type="journal article" date="2007" name="BMC Biol.">
        <title>A 100%-complete sequence reveals unusually simple genomic features in the hot-spring red alga Cyanidioschyzon merolae.</title>
        <authorList>
            <person name="Nozaki H."/>
            <person name="Takano H."/>
            <person name="Misumi O."/>
            <person name="Terasawa K."/>
            <person name="Matsuzaki M."/>
            <person name="Maruyama S."/>
            <person name="Nishida K."/>
            <person name="Yagisawa F."/>
            <person name="Yoshida Y."/>
            <person name="Fujiwara T."/>
            <person name="Takio S."/>
            <person name="Tamura K."/>
            <person name="Chung S.J."/>
            <person name="Nakamura S."/>
            <person name="Kuroiwa H."/>
            <person name="Tanaka K."/>
            <person name="Sato N."/>
            <person name="Kuroiwa T."/>
        </authorList>
    </citation>
    <scope>NUCLEOTIDE SEQUENCE [LARGE SCALE GENOMIC DNA]</scope>
    <source>
        <strain evidence="12 13">10D</strain>
    </source>
</reference>
<feature type="coiled-coil region" evidence="9">
    <location>
        <begin position="40"/>
        <end position="115"/>
    </location>
</feature>
<evidence type="ECO:0000256" key="6">
    <source>
        <dbReference type="ARBA" id="ARBA00022989"/>
    </source>
</evidence>
<accession>M1UR88</accession>
<keyword evidence="7" id="KW-0333">Golgi apparatus</keyword>
<dbReference type="OMA" id="QAYAVND"/>
<evidence type="ECO:0000313" key="12">
    <source>
        <dbReference type="EMBL" id="BAM80116.1"/>
    </source>
</evidence>
<gene>
    <name evidence="12" type="ORF">CYME_CMI250C</name>
</gene>
<dbReference type="AlphaFoldDB" id="M1UR88"/>
<evidence type="ECO:0000256" key="11">
    <source>
        <dbReference type="SAM" id="Phobius"/>
    </source>
</evidence>
<dbReference type="GO" id="GO:0048219">
    <property type="term" value="P:inter-Golgi cisterna vesicle-mediated transport"/>
    <property type="evidence" value="ECO:0007669"/>
    <property type="project" value="TreeGrafter"/>
</dbReference>
<comment type="similarity">
    <text evidence="2">Belongs to the GOSR1 family.</text>
</comment>
<keyword evidence="9" id="KW-0175">Coiled coil</keyword>
<dbReference type="GO" id="GO:0031201">
    <property type="term" value="C:SNARE complex"/>
    <property type="evidence" value="ECO:0007669"/>
    <property type="project" value="TreeGrafter"/>
</dbReference>
<dbReference type="EMBL" id="AP006491">
    <property type="protein sequence ID" value="BAM80116.1"/>
    <property type="molecule type" value="Genomic_DNA"/>
</dbReference>
<evidence type="ECO:0000256" key="8">
    <source>
        <dbReference type="ARBA" id="ARBA00023136"/>
    </source>
</evidence>
<sequence>MSVSWEQLRVEARRLEGEVERSLSDFAKACAALSGSALGVVDASRRNDQVARELERVEALETRLQGCLRQLEEVNRQMTTFTQDEQGKPALLLVLQRHQEVLAESRIEYRRLRASLRQVREYFDLVGPRRVSSPERQRSQTKAGGGAGSLPGAAPDLERGLRNLESESTHVNGAHQAVDASLGQSMALRDELVRQRQTFALMFHRMTAMADSLPQVGRLVANIRRRKRRDVLVVATAAALLSLLTILLRLA</sequence>
<evidence type="ECO:0000256" key="5">
    <source>
        <dbReference type="ARBA" id="ARBA00022927"/>
    </source>
</evidence>
<protein>
    <submittedName>
        <fullName evidence="12">Similar to Golgi SNARE protein</fullName>
    </submittedName>
</protein>
<dbReference type="OrthoDB" id="5688at2759"/>
<dbReference type="GO" id="GO:0005484">
    <property type="term" value="F:SNAP receptor activity"/>
    <property type="evidence" value="ECO:0007669"/>
    <property type="project" value="TreeGrafter"/>
</dbReference>
<dbReference type="STRING" id="280699.M1UR88"/>
<evidence type="ECO:0000256" key="4">
    <source>
        <dbReference type="ARBA" id="ARBA00022692"/>
    </source>
</evidence>
<evidence type="ECO:0000256" key="2">
    <source>
        <dbReference type="ARBA" id="ARBA00008473"/>
    </source>
</evidence>
<dbReference type="GO" id="GO:0005797">
    <property type="term" value="C:Golgi medial cisterna"/>
    <property type="evidence" value="ECO:0007669"/>
    <property type="project" value="TreeGrafter"/>
</dbReference>
<name>M1UR88_CYAM1</name>
<dbReference type="PANTHER" id="PTHR21094:SF2">
    <property type="entry name" value="GOLGI SNAP RECEPTOR COMPLEX MEMBER 1"/>
    <property type="match status" value="1"/>
</dbReference>
<proteinExistence type="inferred from homology"/>
<dbReference type="GO" id="GO:0005801">
    <property type="term" value="C:cis-Golgi network"/>
    <property type="evidence" value="ECO:0007669"/>
    <property type="project" value="InterPro"/>
</dbReference>
<dbReference type="GO" id="GO:0000139">
    <property type="term" value="C:Golgi membrane"/>
    <property type="evidence" value="ECO:0007669"/>
    <property type="project" value="UniProtKB-SubCell"/>
</dbReference>
<keyword evidence="4 11" id="KW-0812">Transmembrane</keyword>
<organism evidence="12 13">
    <name type="scientific">Cyanidioschyzon merolae (strain NIES-3377 / 10D)</name>
    <name type="common">Unicellular red alga</name>
    <dbReference type="NCBI Taxonomy" id="280699"/>
    <lineage>
        <taxon>Eukaryota</taxon>
        <taxon>Rhodophyta</taxon>
        <taxon>Bangiophyceae</taxon>
        <taxon>Cyanidiales</taxon>
        <taxon>Cyanidiaceae</taxon>
        <taxon>Cyanidioschyzon</taxon>
    </lineage>
</organism>
<dbReference type="KEGG" id="cme:CYME_CMI250C"/>
<keyword evidence="6 11" id="KW-1133">Transmembrane helix</keyword>
<dbReference type="GO" id="GO:0006888">
    <property type="term" value="P:endoplasmic reticulum to Golgi vesicle-mediated transport"/>
    <property type="evidence" value="ECO:0007669"/>
    <property type="project" value="InterPro"/>
</dbReference>
<comment type="subcellular location">
    <subcellularLocation>
        <location evidence="1">Golgi apparatus membrane</location>
        <topology evidence="1">Single-pass type IV membrane protein</topology>
    </subcellularLocation>
</comment>
<feature type="region of interest" description="Disordered" evidence="10">
    <location>
        <begin position="130"/>
        <end position="157"/>
    </location>
</feature>
<keyword evidence="3" id="KW-0813">Transport</keyword>
<feature type="transmembrane region" description="Helical" evidence="11">
    <location>
        <begin position="231"/>
        <end position="250"/>
    </location>
</feature>
<evidence type="ECO:0000256" key="1">
    <source>
        <dbReference type="ARBA" id="ARBA00004409"/>
    </source>
</evidence>
<evidence type="ECO:0000256" key="10">
    <source>
        <dbReference type="SAM" id="MobiDB-lite"/>
    </source>
</evidence>
<keyword evidence="13" id="KW-1185">Reference proteome</keyword>